<evidence type="ECO:0000256" key="1">
    <source>
        <dbReference type="PROSITE-ProRule" id="PRU00042"/>
    </source>
</evidence>
<sequence>NTPTKPVKGGKAKEESVDDLCRLCGVNFKVKFGNFQKSTRYLSTENLFKPSGRAKRDGKTLAEICSEIGLNIVESSLVSSRVCQSCGRKIFNAAELFHFIRSGLEKDVEAVPLSSTPHKRDSQARIKRLLPSSVSSPDRSPQPKKGINRGSSPSKKSLNFSGSTPLSTSNEENMPLDVSQEIITPRDRHFSSEMNIENLCGKQTTQIKVLIANPNGRIDSHCSFDDEIKSIILNACRKNWSTVANMIMKHSHVRQELEEPLRKAVAGEFKEYCQDTTDSMLKKSSPEDLSAFSNRFLAHEVGTWCPLWMACLKGACNVKDLAEENGKVINSVALSSAVAAKCRNPKMSAAAYRISTILFHSGIKHEDLRLLNNLGVCMSPDSIVELQKKMGKNCESKLLHWKNEIEKVKGARLLLNEVKEKQVGVHDDEEMRIDIDFSEETLKSYKFYGPNIFTYCQDLFVFSGKNVRALTDEDVAAASNELANVKLPYYRVVGDNIDLMVHARIQSEHHENRSIHWTQQYAVLNRVQDSSLGLNRPRKPLKEVQFIDLLPNQSVQQQLKERWAVLVARTVCRYLTKFQSQRDVVIWHIPHTYSKEMASKSQTCSLGVEFFNPNIGSEMSQLMISNQKKYVPTLKTGAENIILKSIPFHGDQLFEERARNIQWAYQDGDNAYDRLEGLETEFADWHAKLNLYMVEFDTFMSHSSAAEVGTTRASINRTSKTNAAKGVSNHYNEYKEFHQREVEAHICASFMEMSGMEKIDDEPDYDIPSKDYVSQETRRKWVHEMCLKHVEKYIMASEVEPLIEQMQELQSALSADGFHCRVDGCDRSYIHHSARVKHEVSQHGLVKDVYQAGRERDMLGYFHCRASCGLVFSTKAIRNNHEKTIHPNFSSVGEDYLFNYHQSKLAFGLILFEMDDAIKEGDGRRLHDLYKFALLIYKAYGKTKYAYAVLLYLVKIEAILSEEDAHSLLWNRTFNKYGVPGRNIPLDLRMEQLNKDVKCMWRALQANINEGSAERVANTVEPMEGIRDSIKKDCGLLETPGYRSSGKPESAVLQITEDLVKIAAFKHESGRQGHPSFPDFPSNLLRKIDYRDLHTWMKGLIKTWEPIYEFNRVD</sequence>
<feature type="non-terminal residue" evidence="4">
    <location>
        <position position="1"/>
    </location>
</feature>
<evidence type="ECO:0000259" key="3">
    <source>
        <dbReference type="PROSITE" id="PS50157"/>
    </source>
</evidence>
<evidence type="ECO:0000313" key="5">
    <source>
        <dbReference type="Proteomes" id="UP001159405"/>
    </source>
</evidence>
<feature type="compositionally biased region" description="Polar residues" evidence="2">
    <location>
        <begin position="149"/>
        <end position="172"/>
    </location>
</feature>
<organism evidence="4 5">
    <name type="scientific">Porites lobata</name>
    <dbReference type="NCBI Taxonomy" id="104759"/>
    <lineage>
        <taxon>Eukaryota</taxon>
        <taxon>Metazoa</taxon>
        <taxon>Cnidaria</taxon>
        <taxon>Anthozoa</taxon>
        <taxon>Hexacorallia</taxon>
        <taxon>Scleractinia</taxon>
        <taxon>Fungiina</taxon>
        <taxon>Poritidae</taxon>
        <taxon>Porites</taxon>
    </lineage>
</organism>
<protein>
    <recommendedName>
        <fullName evidence="3">C2H2-type domain-containing protein</fullName>
    </recommendedName>
</protein>
<evidence type="ECO:0000313" key="4">
    <source>
        <dbReference type="EMBL" id="CAH3124865.1"/>
    </source>
</evidence>
<dbReference type="SMART" id="SM00355">
    <property type="entry name" value="ZnF_C2H2"/>
    <property type="match status" value="2"/>
</dbReference>
<evidence type="ECO:0000256" key="2">
    <source>
        <dbReference type="SAM" id="MobiDB-lite"/>
    </source>
</evidence>
<dbReference type="Proteomes" id="UP001159405">
    <property type="component" value="Unassembled WGS sequence"/>
</dbReference>
<name>A0ABN8NXI7_9CNID</name>
<dbReference type="InterPro" id="IPR046496">
    <property type="entry name" value="DUF6589"/>
</dbReference>
<dbReference type="PROSITE" id="PS50157">
    <property type="entry name" value="ZINC_FINGER_C2H2_2"/>
    <property type="match status" value="1"/>
</dbReference>
<accession>A0ABN8NXI7</accession>
<comment type="caution">
    <text evidence="4">The sequence shown here is derived from an EMBL/GenBank/DDBJ whole genome shotgun (WGS) entry which is preliminary data.</text>
</comment>
<keyword evidence="1" id="KW-0479">Metal-binding</keyword>
<proteinExistence type="predicted"/>
<feature type="region of interest" description="Disordered" evidence="2">
    <location>
        <begin position="114"/>
        <end position="175"/>
    </location>
</feature>
<gene>
    <name evidence="4" type="ORF">PLOB_00031438</name>
</gene>
<keyword evidence="5" id="KW-1185">Reference proteome</keyword>
<reference evidence="4 5" key="1">
    <citation type="submission" date="2022-05" db="EMBL/GenBank/DDBJ databases">
        <authorList>
            <consortium name="Genoscope - CEA"/>
            <person name="William W."/>
        </authorList>
    </citation>
    <scope>NUCLEOTIDE SEQUENCE [LARGE SCALE GENOMIC DNA]</scope>
</reference>
<keyword evidence="1" id="KW-0863">Zinc-finger</keyword>
<dbReference type="InterPro" id="IPR013087">
    <property type="entry name" value="Znf_C2H2_type"/>
</dbReference>
<feature type="domain" description="C2H2-type" evidence="3">
    <location>
        <begin position="862"/>
        <end position="891"/>
    </location>
</feature>
<keyword evidence="1" id="KW-0862">Zinc</keyword>
<dbReference type="EMBL" id="CALNXK010000040">
    <property type="protein sequence ID" value="CAH3124865.1"/>
    <property type="molecule type" value="Genomic_DNA"/>
</dbReference>
<dbReference type="Pfam" id="PF20231">
    <property type="entry name" value="DUF6589"/>
    <property type="match status" value="1"/>
</dbReference>
<dbReference type="PROSITE" id="PS00028">
    <property type="entry name" value="ZINC_FINGER_C2H2_1"/>
    <property type="match status" value="2"/>
</dbReference>